<name>A0A1W1VWH1_9DEIO</name>
<evidence type="ECO:0000256" key="1">
    <source>
        <dbReference type="ARBA" id="ARBA00023015"/>
    </source>
</evidence>
<dbReference type="PANTHER" id="PTHR30204:SF94">
    <property type="entry name" value="HEAVY METAL-DEPENDENT TRANSCRIPTIONAL REGULATOR HI_0293-RELATED"/>
    <property type="match status" value="1"/>
</dbReference>
<evidence type="ECO:0000313" key="6">
    <source>
        <dbReference type="Proteomes" id="UP000192582"/>
    </source>
</evidence>
<dbReference type="PROSITE" id="PS00552">
    <property type="entry name" value="HTH_MERR_1"/>
    <property type="match status" value="1"/>
</dbReference>
<dbReference type="PANTHER" id="PTHR30204">
    <property type="entry name" value="REDOX-CYCLING DRUG-SENSING TRANSCRIPTIONAL ACTIVATOR SOXR"/>
    <property type="match status" value="1"/>
</dbReference>
<dbReference type="GO" id="GO:0003700">
    <property type="term" value="F:DNA-binding transcription factor activity"/>
    <property type="evidence" value="ECO:0007669"/>
    <property type="project" value="InterPro"/>
</dbReference>
<gene>
    <name evidence="5" type="ORF">SAMN00790413_06079</name>
</gene>
<protein>
    <submittedName>
        <fullName evidence="5">DNA-binding transcriptional regulator, MerR family</fullName>
    </submittedName>
</protein>
<reference evidence="5 6" key="1">
    <citation type="submission" date="2017-04" db="EMBL/GenBank/DDBJ databases">
        <authorList>
            <person name="Afonso C.L."/>
            <person name="Miller P.J."/>
            <person name="Scott M.A."/>
            <person name="Spackman E."/>
            <person name="Goraichik I."/>
            <person name="Dimitrov K.M."/>
            <person name="Suarez D.L."/>
            <person name="Swayne D.E."/>
        </authorList>
    </citation>
    <scope>NUCLEOTIDE SEQUENCE [LARGE SCALE GENOMIC DNA]</scope>
    <source>
        <strain evidence="5 6">KR-140</strain>
    </source>
</reference>
<dbReference type="InterPro" id="IPR000551">
    <property type="entry name" value="MerR-type_HTH_dom"/>
</dbReference>
<sequence length="128" mass="14513">MRIGQLAKAAGVSVRAIRHYDSLGLLTSAREDNRYRTFQVDDVERVQLIQLFLKAGFKLEEIRERVPCFRYGHTSLDAPAGEVRALYALKIADVEAQIAVLQRLRDKLLAGAQRLEAQTHHSPVRFRG</sequence>
<dbReference type="InterPro" id="IPR009061">
    <property type="entry name" value="DNA-bd_dom_put_sf"/>
</dbReference>
<proteinExistence type="predicted"/>
<evidence type="ECO:0000256" key="3">
    <source>
        <dbReference type="ARBA" id="ARBA00023163"/>
    </source>
</evidence>
<dbReference type="PROSITE" id="PS50937">
    <property type="entry name" value="HTH_MERR_2"/>
    <property type="match status" value="1"/>
</dbReference>
<dbReference type="RefSeq" id="WP_245808614.1">
    <property type="nucleotide sequence ID" value="NZ_FWWU01000011.1"/>
</dbReference>
<dbReference type="Proteomes" id="UP000192582">
    <property type="component" value="Unassembled WGS sequence"/>
</dbReference>
<dbReference type="Gene3D" id="1.10.1660.10">
    <property type="match status" value="1"/>
</dbReference>
<dbReference type="PRINTS" id="PR00040">
    <property type="entry name" value="HTHMERR"/>
</dbReference>
<dbReference type="STRING" id="695939.SAMN00790413_06079"/>
<dbReference type="SUPFAM" id="SSF46955">
    <property type="entry name" value="Putative DNA-binding domain"/>
    <property type="match status" value="1"/>
</dbReference>
<evidence type="ECO:0000256" key="2">
    <source>
        <dbReference type="ARBA" id="ARBA00023125"/>
    </source>
</evidence>
<keyword evidence="2 5" id="KW-0238">DNA-binding</keyword>
<keyword evidence="1" id="KW-0805">Transcription regulation</keyword>
<dbReference type="Pfam" id="PF13411">
    <property type="entry name" value="MerR_1"/>
    <property type="match status" value="1"/>
</dbReference>
<accession>A0A1W1VWH1</accession>
<dbReference type="InterPro" id="IPR047057">
    <property type="entry name" value="MerR_fam"/>
</dbReference>
<feature type="domain" description="HTH merR-type" evidence="4">
    <location>
        <begin position="1"/>
        <end position="68"/>
    </location>
</feature>
<keyword evidence="3" id="KW-0804">Transcription</keyword>
<keyword evidence="6" id="KW-1185">Reference proteome</keyword>
<organism evidence="5 6">
    <name type="scientific">Deinococcus hopiensis KR-140</name>
    <dbReference type="NCBI Taxonomy" id="695939"/>
    <lineage>
        <taxon>Bacteria</taxon>
        <taxon>Thermotogati</taxon>
        <taxon>Deinococcota</taxon>
        <taxon>Deinococci</taxon>
        <taxon>Deinococcales</taxon>
        <taxon>Deinococcaceae</taxon>
        <taxon>Deinococcus</taxon>
    </lineage>
</organism>
<evidence type="ECO:0000313" key="5">
    <source>
        <dbReference type="EMBL" id="SMB97600.1"/>
    </source>
</evidence>
<dbReference type="AlphaFoldDB" id="A0A1W1VWH1"/>
<evidence type="ECO:0000259" key="4">
    <source>
        <dbReference type="PROSITE" id="PS50937"/>
    </source>
</evidence>
<dbReference type="GO" id="GO:0003677">
    <property type="term" value="F:DNA binding"/>
    <property type="evidence" value="ECO:0007669"/>
    <property type="project" value="UniProtKB-KW"/>
</dbReference>
<dbReference type="SMART" id="SM00422">
    <property type="entry name" value="HTH_MERR"/>
    <property type="match status" value="1"/>
</dbReference>
<dbReference type="EMBL" id="FWWU01000011">
    <property type="protein sequence ID" value="SMB97600.1"/>
    <property type="molecule type" value="Genomic_DNA"/>
</dbReference>